<dbReference type="RefSeq" id="XP_031857154.2">
    <property type="nucleotide sequence ID" value="XM_032008557.2"/>
</dbReference>
<evidence type="ECO:0000256" key="3">
    <source>
        <dbReference type="SAM" id="MobiDB-lite"/>
    </source>
</evidence>
<proteinExistence type="predicted"/>
<dbReference type="PANTHER" id="PTHR23236">
    <property type="entry name" value="EUKARYOTIC TRANSLATION INITIATION FACTOR 4B/4H"/>
    <property type="match status" value="1"/>
</dbReference>
<accession>A0AAJ8MYV8</accession>
<dbReference type="GeneID" id="43592729"/>
<keyword evidence="1 2" id="KW-0694">RNA-binding</keyword>
<dbReference type="Gene3D" id="3.30.70.330">
    <property type="match status" value="1"/>
</dbReference>
<evidence type="ECO:0000313" key="6">
    <source>
        <dbReference type="Proteomes" id="UP000322225"/>
    </source>
</evidence>
<feature type="region of interest" description="Disordered" evidence="3">
    <location>
        <begin position="547"/>
        <end position="569"/>
    </location>
</feature>
<dbReference type="SUPFAM" id="SSF54928">
    <property type="entry name" value="RNA-binding domain, RBD"/>
    <property type="match status" value="1"/>
</dbReference>
<dbReference type="CDD" id="cd22249">
    <property type="entry name" value="UDM1_RNF168_RNF169-like"/>
    <property type="match status" value="1"/>
</dbReference>
<feature type="region of interest" description="Disordered" evidence="3">
    <location>
        <begin position="140"/>
        <end position="534"/>
    </location>
</feature>
<dbReference type="InterPro" id="IPR000504">
    <property type="entry name" value="RRM_dom"/>
</dbReference>
<dbReference type="InterPro" id="IPR035979">
    <property type="entry name" value="RBD_domain_sf"/>
</dbReference>
<reference evidence="5" key="2">
    <citation type="submission" date="2024-01" db="EMBL/GenBank/DDBJ databases">
        <title>Comparative genomics of Cryptococcus and Kwoniella reveals pathogenesis evolution and contrasting modes of karyotype evolution via chromosome fusion or intercentromeric recombination.</title>
        <authorList>
            <person name="Coelho M.A."/>
            <person name="David-Palma M."/>
            <person name="Shea T."/>
            <person name="Bowers K."/>
            <person name="McGinley-Smith S."/>
            <person name="Mohammad A.W."/>
            <person name="Gnirke A."/>
            <person name="Yurkov A.M."/>
            <person name="Nowrousian M."/>
            <person name="Sun S."/>
            <person name="Cuomo C.A."/>
            <person name="Heitman J."/>
        </authorList>
    </citation>
    <scope>NUCLEOTIDE SEQUENCE</scope>
    <source>
        <strain evidence="5">CBS 12478</strain>
    </source>
</reference>
<dbReference type="PROSITE" id="PS50102">
    <property type="entry name" value="RRM"/>
    <property type="match status" value="1"/>
</dbReference>
<feature type="compositionally biased region" description="Basic and acidic residues" evidence="3">
    <location>
        <begin position="520"/>
        <end position="531"/>
    </location>
</feature>
<protein>
    <recommendedName>
        <fullName evidence="4">RRM domain-containing protein</fullName>
    </recommendedName>
</protein>
<organism evidence="5 6">
    <name type="scientific">Kwoniella shandongensis</name>
    <dbReference type="NCBI Taxonomy" id="1734106"/>
    <lineage>
        <taxon>Eukaryota</taxon>
        <taxon>Fungi</taxon>
        <taxon>Dikarya</taxon>
        <taxon>Basidiomycota</taxon>
        <taxon>Agaricomycotina</taxon>
        <taxon>Tremellomycetes</taxon>
        <taxon>Tremellales</taxon>
        <taxon>Cryptococcaceae</taxon>
        <taxon>Kwoniella</taxon>
    </lineage>
</organism>
<name>A0AAJ8MYV8_9TREE</name>
<feature type="compositionally biased region" description="Low complexity" evidence="3">
    <location>
        <begin position="357"/>
        <end position="379"/>
    </location>
</feature>
<feature type="region of interest" description="Disordered" evidence="3">
    <location>
        <begin position="1"/>
        <end position="69"/>
    </location>
</feature>
<feature type="compositionally biased region" description="Basic and acidic residues" evidence="3">
    <location>
        <begin position="559"/>
        <end position="569"/>
    </location>
</feature>
<dbReference type="GO" id="GO:0003723">
    <property type="term" value="F:RNA binding"/>
    <property type="evidence" value="ECO:0007669"/>
    <property type="project" value="UniProtKB-UniRule"/>
</dbReference>
<feature type="compositionally biased region" description="Low complexity" evidence="3">
    <location>
        <begin position="458"/>
        <end position="471"/>
    </location>
</feature>
<evidence type="ECO:0000256" key="1">
    <source>
        <dbReference type="ARBA" id="ARBA00022884"/>
    </source>
</evidence>
<dbReference type="KEGG" id="ksn:43592729"/>
<feature type="compositionally biased region" description="Basic and acidic residues" evidence="3">
    <location>
        <begin position="227"/>
        <end position="254"/>
    </location>
</feature>
<dbReference type="Pfam" id="PF00076">
    <property type="entry name" value="RRM_1"/>
    <property type="match status" value="1"/>
</dbReference>
<evidence type="ECO:0000256" key="2">
    <source>
        <dbReference type="PROSITE-ProRule" id="PRU00176"/>
    </source>
</evidence>
<gene>
    <name evidence="5" type="ORF">CI109_107028</name>
</gene>
<reference evidence="5" key="1">
    <citation type="submission" date="2017-08" db="EMBL/GenBank/DDBJ databases">
        <authorList>
            <person name="Cuomo C."/>
            <person name="Billmyre B."/>
            <person name="Heitman J."/>
        </authorList>
    </citation>
    <scope>NUCLEOTIDE SEQUENCE</scope>
    <source>
        <strain evidence="5">CBS 12478</strain>
    </source>
</reference>
<sequence>MALSDFFADTTSGSWADDMDLPSAPAPRENTGPKRGEPGYLDSMPDRSARQGAFPGAPSAREEVPLPTAPPYTAYIGNLSFDDDVEEQVREFFGDLTPVSVRIIKDPTGKPKGYGYVEFPSLDGLKESLTRSMAQLQGRTIRVNVAEPPSTARREFQPSVAEEASQWRRTTPLPARTETPSSGGARRGPPSTFGAGAPAGGEPGPDRDWGAARGARFTPAPPVAPENIRRDSSGAGRVRDFPVSTHADEVDQWRSNKPLAEARGGAGRDLPPHQRGAPAEQGSPSMADTESTWSRGTKLKAPVEAVPAQSSTASPGEDKDWRSARPTPVASRQGSVDGESPRQAAPAPIERRKLQLAPRSVPATPSTATSSESSPAPRANIFGAAKPIDSAAKEKAAEEKLAAREEERKKAREVEIAKQKEEAEKGRLLAEEKLKSIKAAQEKAKADFESQRSGGGQQPKQQQQAQQQQQPKRVHPSRKASNEVKSPKSPVVGAQAKDEEGFESVQPGRKGSAATIAAAQEKEKKEKKDSTTRPSFSFAAAAMSEGFVEGQEEDESVEDVTKGVEGVKV</sequence>
<dbReference type="PANTHER" id="PTHR23236:SF11">
    <property type="entry name" value="EUKARYOTIC TRANSLATION INITIATION FACTOR 4H"/>
    <property type="match status" value="1"/>
</dbReference>
<evidence type="ECO:0000313" key="5">
    <source>
        <dbReference type="EMBL" id="WWD22535.1"/>
    </source>
</evidence>
<dbReference type="Proteomes" id="UP000322225">
    <property type="component" value="Chromosome 13"/>
</dbReference>
<keyword evidence="6" id="KW-1185">Reference proteome</keyword>
<feature type="domain" description="RRM" evidence="4">
    <location>
        <begin position="72"/>
        <end position="148"/>
    </location>
</feature>
<dbReference type="EMBL" id="CP144063">
    <property type="protein sequence ID" value="WWD22535.1"/>
    <property type="molecule type" value="Genomic_DNA"/>
</dbReference>
<dbReference type="AlphaFoldDB" id="A0AAJ8MYV8"/>
<dbReference type="SMART" id="SM00360">
    <property type="entry name" value="RRM"/>
    <property type="match status" value="1"/>
</dbReference>
<dbReference type="GO" id="GO:0005730">
    <property type="term" value="C:nucleolus"/>
    <property type="evidence" value="ECO:0007669"/>
    <property type="project" value="TreeGrafter"/>
</dbReference>
<feature type="compositionally biased region" description="Basic and acidic residues" evidence="3">
    <location>
        <begin position="391"/>
        <end position="450"/>
    </location>
</feature>
<dbReference type="InterPro" id="IPR012677">
    <property type="entry name" value="Nucleotide-bd_a/b_plait_sf"/>
</dbReference>
<evidence type="ECO:0000259" key="4">
    <source>
        <dbReference type="PROSITE" id="PS50102"/>
    </source>
</evidence>
<feature type="compositionally biased region" description="Polar residues" evidence="3">
    <location>
        <begin position="282"/>
        <end position="295"/>
    </location>
</feature>